<keyword evidence="2" id="KW-1185">Reference proteome</keyword>
<name>A0A8S1YBV8_9CILI</name>
<dbReference type="AlphaFoldDB" id="A0A8S1YBV8"/>
<reference evidence="1" key="1">
    <citation type="submission" date="2021-01" db="EMBL/GenBank/DDBJ databases">
        <authorList>
            <consortium name="Genoscope - CEA"/>
            <person name="William W."/>
        </authorList>
    </citation>
    <scope>NUCLEOTIDE SEQUENCE</scope>
</reference>
<comment type="caution">
    <text evidence="1">The sequence shown here is derived from an EMBL/GenBank/DDBJ whole genome shotgun (WGS) entry which is preliminary data.</text>
</comment>
<evidence type="ECO:0000313" key="2">
    <source>
        <dbReference type="Proteomes" id="UP000689195"/>
    </source>
</evidence>
<proteinExistence type="predicted"/>
<organism evidence="1 2">
    <name type="scientific">Paramecium pentaurelia</name>
    <dbReference type="NCBI Taxonomy" id="43138"/>
    <lineage>
        <taxon>Eukaryota</taxon>
        <taxon>Sar</taxon>
        <taxon>Alveolata</taxon>
        <taxon>Ciliophora</taxon>
        <taxon>Intramacronucleata</taxon>
        <taxon>Oligohymenophorea</taxon>
        <taxon>Peniculida</taxon>
        <taxon>Parameciidae</taxon>
        <taxon>Paramecium</taxon>
    </lineage>
</organism>
<evidence type="ECO:0000313" key="1">
    <source>
        <dbReference type="EMBL" id="CAD8210883.1"/>
    </source>
</evidence>
<dbReference type="EMBL" id="CAJJDO010000161">
    <property type="protein sequence ID" value="CAD8210883.1"/>
    <property type="molecule type" value="Genomic_DNA"/>
</dbReference>
<accession>A0A8S1YBV8</accession>
<protein>
    <submittedName>
        <fullName evidence="1">Uncharacterized protein</fullName>
    </submittedName>
</protein>
<sequence>MEYMINHFDDFFVRITVAYEDFQDNTQSQRYCKRANNNANKLQQMQWMQKQDIIFFILVLKYHQYYFQINICFENKQIIY</sequence>
<dbReference type="Proteomes" id="UP000689195">
    <property type="component" value="Unassembled WGS sequence"/>
</dbReference>
<gene>
    <name evidence="1" type="ORF">PPENT_87.1.T1610045</name>
</gene>